<proteinExistence type="predicted"/>
<organism evidence="1">
    <name type="scientific">bioreactor metagenome</name>
    <dbReference type="NCBI Taxonomy" id="1076179"/>
    <lineage>
        <taxon>unclassified sequences</taxon>
        <taxon>metagenomes</taxon>
        <taxon>ecological metagenomes</taxon>
    </lineage>
</organism>
<evidence type="ECO:0000313" key="1">
    <source>
        <dbReference type="EMBL" id="MPN14181.1"/>
    </source>
</evidence>
<protein>
    <submittedName>
        <fullName evidence="1">Uncharacterized protein</fullName>
    </submittedName>
</protein>
<sequence>MIAQEQVNAVLDTLFGQRRSQQQHLVVLQEQGAAAVPVKFHQPFHHCVSGGF</sequence>
<reference evidence="1" key="1">
    <citation type="submission" date="2019-08" db="EMBL/GenBank/DDBJ databases">
        <authorList>
            <person name="Kucharzyk K."/>
            <person name="Murdoch R.W."/>
            <person name="Higgins S."/>
            <person name="Loffler F."/>
        </authorList>
    </citation>
    <scope>NUCLEOTIDE SEQUENCE</scope>
</reference>
<gene>
    <name evidence="1" type="ORF">SDC9_161507</name>
</gene>
<dbReference type="AlphaFoldDB" id="A0A645FIF3"/>
<accession>A0A645FIF3</accession>
<name>A0A645FIF3_9ZZZZ</name>
<dbReference type="EMBL" id="VSSQ01060773">
    <property type="protein sequence ID" value="MPN14181.1"/>
    <property type="molecule type" value="Genomic_DNA"/>
</dbReference>
<comment type="caution">
    <text evidence="1">The sequence shown here is derived from an EMBL/GenBank/DDBJ whole genome shotgun (WGS) entry which is preliminary data.</text>
</comment>